<feature type="domain" description="RRP4 S1" evidence="3">
    <location>
        <begin position="3"/>
        <end position="45"/>
    </location>
</feature>
<dbReference type="CDD" id="cd22525">
    <property type="entry name" value="KH-I_Rrp4_eukar"/>
    <property type="match status" value="1"/>
</dbReference>
<evidence type="ECO:0000313" key="4">
    <source>
        <dbReference type="EMBL" id="KAL3817634.1"/>
    </source>
</evidence>
<dbReference type="InterPro" id="IPR036612">
    <property type="entry name" value="KH_dom_type_1_sf"/>
</dbReference>
<dbReference type="Gene3D" id="2.40.50.140">
    <property type="entry name" value="Nucleic acid-binding proteins"/>
    <property type="match status" value="1"/>
</dbReference>
<dbReference type="SUPFAM" id="SSF50249">
    <property type="entry name" value="Nucleic acid-binding proteins"/>
    <property type="match status" value="1"/>
</dbReference>
<reference evidence="4 5" key="1">
    <citation type="submission" date="2024-10" db="EMBL/GenBank/DDBJ databases">
        <title>Updated reference genomes for cyclostephanoid diatoms.</title>
        <authorList>
            <person name="Roberts W.R."/>
            <person name="Alverson A.J."/>
        </authorList>
    </citation>
    <scope>NUCLEOTIDE SEQUENCE [LARGE SCALE GENOMIC DNA]</scope>
    <source>
        <strain evidence="4 5">AJA228-03</strain>
    </source>
</reference>
<dbReference type="AlphaFoldDB" id="A0ABD3RZG2"/>
<keyword evidence="5" id="KW-1185">Reference proteome</keyword>
<dbReference type="InterPro" id="IPR048565">
    <property type="entry name" value="S1_RRP4"/>
</dbReference>
<proteinExistence type="predicted"/>
<evidence type="ECO:0000256" key="1">
    <source>
        <dbReference type="ARBA" id="ARBA00022835"/>
    </source>
</evidence>
<dbReference type="Pfam" id="PF21266">
    <property type="entry name" value="S1_RRP4"/>
    <property type="match status" value="1"/>
</dbReference>
<protein>
    <recommendedName>
        <fullName evidence="3">RRP4 S1 domain-containing protein</fullName>
    </recommendedName>
</protein>
<dbReference type="PANTHER" id="PTHR21321:SF4">
    <property type="entry name" value="EXOSOME COMPLEX COMPONENT RRP4"/>
    <property type="match status" value="1"/>
</dbReference>
<dbReference type="CDD" id="cd05789">
    <property type="entry name" value="S1_Rrp4"/>
    <property type="match status" value="1"/>
</dbReference>
<dbReference type="EMBL" id="JALLPB020000098">
    <property type="protein sequence ID" value="KAL3817634.1"/>
    <property type="molecule type" value="Genomic_DNA"/>
</dbReference>
<dbReference type="Proteomes" id="UP001530377">
    <property type="component" value="Unassembled WGS sequence"/>
</dbReference>
<evidence type="ECO:0000256" key="2">
    <source>
        <dbReference type="ARBA" id="ARBA00022884"/>
    </source>
</evidence>
<dbReference type="GO" id="GO:0003723">
    <property type="term" value="F:RNA binding"/>
    <property type="evidence" value="ECO:0007669"/>
    <property type="project" value="UniProtKB-KW"/>
</dbReference>
<keyword evidence="2" id="KW-0694">RNA-binding</keyword>
<dbReference type="PANTHER" id="PTHR21321">
    <property type="entry name" value="PNAS-3 RELATED"/>
    <property type="match status" value="1"/>
</dbReference>
<sequence>MKEGQLPLSGVNLPGGVQRIRTSEDALAMRNLFKEGDLLTCEVQQVQRDGTLILHTRSLRYGKLDNGVLVTVPPTLVGRRKNHFVSLKGLNGNTVRDGESMEVDGEEDEGDVDVYFGLNGGIWIQRTVPSEWENVIRADQDERAPLAETLQKLRHRHATTKVSRTMRETIARVRNSIECLRQVHCQITPDSIEIVAKASMAENVRVAEMLLPEWVVKLTEGTRQ</sequence>
<comment type="caution">
    <text evidence="4">The sequence shown here is derived from an EMBL/GenBank/DDBJ whole genome shotgun (WGS) entry which is preliminary data.</text>
</comment>
<dbReference type="GO" id="GO:0000178">
    <property type="term" value="C:exosome (RNase complex)"/>
    <property type="evidence" value="ECO:0007669"/>
    <property type="project" value="UniProtKB-KW"/>
</dbReference>
<gene>
    <name evidence="4" type="ORF">ACHAXA_011722</name>
</gene>
<evidence type="ECO:0000259" key="3">
    <source>
        <dbReference type="Pfam" id="PF21266"/>
    </source>
</evidence>
<accession>A0ABD3RZG2</accession>
<keyword evidence="1" id="KW-0271">Exosome</keyword>
<dbReference type="InterPro" id="IPR012340">
    <property type="entry name" value="NA-bd_OB-fold"/>
</dbReference>
<name>A0ABD3RZG2_9STRA</name>
<organism evidence="4 5">
    <name type="scientific">Cyclostephanos tholiformis</name>
    <dbReference type="NCBI Taxonomy" id="382380"/>
    <lineage>
        <taxon>Eukaryota</taxon>
        <taxon>Sar</taxon>
        <taxon>Stramenopiles</taxon>
        <taxon>Ochrophyta</taxon>
        <taxon>Bacillariophyta</taxon>
        <taxon>Coscinodiscophyceae</taxon>
        <taxon>Thalassiosirophycidae</taxon>
        <taxon>Stephanodiscales</taxon>
        <taxon>Stephanodiscaceae</taxon>
        <taxon>Cyclostephanos</taxon>
    </lineage>
</organism>
<dbReference type="SUPFAM" id="SSF54791">
    <property type="entry name" value="Eukaryotic type KH-domain (KH-domain type I)"/>
    <property type="match status" value="1"/>
</dbReference>
<evidence type="ECO:0000313" key="5">
    <source>
        <dbReference type="Proteomes" id="UP001530377"/>
    </source>
</evidence>
<dbReference type="InterPro" id="IPR026699">
    <property type="entry name" value="Exosome_RNA_bind1/RRP40/RRP4"/>
</dbReference>